<gene>
    <name evidence="1" type="ORF">ROJ8625_03299</name>
</gene>
<dbReference type="InterPro" id="IPR036388">
    <property type="entry name" value="WH-like_DNA-bd_sf"/>
</dbReference>
<keyword evidence="2" id="KW-1185">Reference proteome</keyword>
<dbReference type="Gene3D" id="1.10.10.10">
    <property type="entry name" value="Winged helix-like DNA-binding domain superfamily/Winged helix DNA-binding domain"/>
    <property type="match status" value="1"/>
</dbReference>
<reference evidence="1 2" key="1">
    <citation type="submission" date="2017-03" db="EMBL/GenBank/DDBJ databases">
        <authorList>
            <person name="Afonso C.L."/>
            <person name="Miller P.J."/>
            <person name="Scott M.A."/>
            <person name="Spackman E."/>
            <person name="Goraichik I."/>
            <person name="Dimitrov K.M."/>
            <person name="Suarez D.L."/>
            <person name="Swayne D.E."/>
        </authorList>
    </citation>
    <scope>NUCLEOTIDE SEQUENCE [LARGE SCALE GENOMIC DNA]</scope>
    <source>
        <strain evidence="1 2">CECT 8625</strain>
    </source>
</reference>
<dbReference type="OrthoDB" id="7692966at2"/>
<dbReference type="Proteomes" id="UP000193570">
    <property type="component" value="Unassembled WGS sequence"/>
</dbReference>
<evidence type="ECO:0000313" key="1">
    <source>
        <dbReference type="EMBL" id="SLN64882.1"/>
    </source>
</evidence>
<evidence type="ECO:0008006" key="3">
    <source>
        <dbReference type="Google" id="ProtNLM"/>
    </source>
</evidence>
<sequence length="250" mass="27662">MTTTRFAQLVIDTADILASAGPGEDRWWAINHVAQLIGANAVNAGAFQRSTKEIAWIRSSMDPLWLEEYEQAEFFEVDPLLHAAMTGNAPPYYAMADHERSGAVTGKLRDLHNAMMGYGYNFMIAHTWFDGDAGKCLAMSCRDDPQHMFGPGTARAFSAVSAMMAASLVAPGDELHEGWAYGLGWQRLLPQERDVLSHIANGLPEYLIAETMKVTEFEVWRLIRSASLKMKADTKEQALALAIRRGQVTP</sequence>
<dbReference type="AlphaFoldDB" id="A0A1X7A077"/>
<accession>A0A1X7A077</accession>
<dbReference type="Gene3D" id="3.30.450.80">
    <property type="entry name" value="Transcription factor LuxR-like, autoinducer-binding domain"/>
    <property type="match status" value="1"/>
</dbReference>
<dbReference type="GO" id="GO:0006355">
    <property type="term" value="P:regulation of DNA-templated transcription"/>
    <property type="evidence" value="ECO:0007669"/>
    <property type="project" value="InterPro"/>
</dbReference>
<dbReference type="SUPFAM" id="SSF46894">
    <property type="entry name" value="C-terminal effector domain of the bipartite response regulators"/>
    <property type="match status" value="1"/>
</dbReference>
<dbReference type="GO" id="GO:0003677">
    <property type="term" value="F:DNA binding"/>
    <property type="evidence" value="ECO:0007669"/>
    <property type="project" value="InterPro"/>
</dbReference>
<dbReference type="SUPFAM" id="SSF75516">
    <property type="entry name" value="Pheromone-binding domain of LuxR-like quorum-sensing transcription factors"/>
    <property type="match status" value="1"/>
</dbReference>
<name>A0A1X7A077_9RHOB</name>
<organism evidence="1 2">
    <name type="scientific">Roseivivax jejudonensis</name>
    <dbReference type="NCBI Taxonomy" id="1529041"/>
    <lineage>
        <taxon>Bacteria</taxon>
        <taxon>Pseudomonadati</taxon>
        <taxon>Pseudomonadota</taxon>
        <taxon>Alphaproteobacteria</taxon>
        <taxon>Rhodobacterales</taxon>
        <taxon>Roseobacteraceae</taxon>
        <taxon>Roseivivax</taxon>
    </lineage>
</organism>
<evidence type="ECO:0000313" key="2">
    <source>
        <dbReference type="Proteomes" id="UP000193570"/>
    </source>
</evidence>
<dbReference type="EMBL" id="FWFK01000006">
    <property type="protein sequence ID" value="SLN64882.1"/>
    <property type="molecule type" value="Genomic_DNA"/>
</dbReference>
<proteinExistence type="predicted"/>
<dbReference type="InterPro" id="IPR016032">
    <property type="entry name" value="Sig_transdc_resp-reg_C-effctor"/>
</dbReference>
<dbReference type="InterPro" id="IPR036693">
    <property type="entry name" value="TF_LuxR_autoind-bd_dom_sf"/>
</dbReference>
<protein>
    <recommendedName>
        <fullName evidence="3">Autoinducer binding domain protein</fullName>
    </recommendedName>
</protein>
<dbReference type="RefSeq" id="WP_085792984.1">
    <property type="nucleotide sequence ID" value="NZ_FWFK01000006.1"/>
</dbReference>